<keyword evidence="2 6" id="KW-0819">tRNA processing</keyword>
<evidence type="ECO:0000256" key="1">
    <source>
        <dbReference type="ARBA" id="ARBA00022598"/>
    </source>
</evidence>
<comment type="similarity">
    <text evidence="6">Belongs to the tRNA(Ile)-lysidine synthase family.</text>
</comment>
<dbReference type="GO" id="GO:0005737">
    <property type="term" value="C:cytoplasm"/>
    <property type="evidence" value="ECO:0007669"/>
    <property type="project" value="UniProtKB-SubCell"/>
</dbReference>
<dbReference type="PANTHER" id="PTHR43033:SF1">
    <property type="entry name" value="TRNA(ILE)-LYSIDINE SYNTHASE-RELATED"/>
    <property type="match status" value="1"/>
</dbReference>
<dbReference type="GO" id="GO:0006400">
    <property type="term" value="P:tRNA modification"/>
    <property type="evidence" value="ECO:0007669"/>
    <property type="project" value="UniProtKB-UniRule"/>
</dbReference>
<proteinExistence type="inferred from homology"/>
<evidence type="ECO:0000256" key="2">
    <source>
        <dbReference type="ARBA" id="ARBA00022694"/>
    </source>
</evidence>
<reference evidence="8" key="2">
    <citation type="journal article" date="2021" name="PeerJ">
        <title>Extensive microbial diversity within the chicken gut microbiome revealed by metagenomics and culture.</title>
        <authorList>
            <person name="Gilroy R."/>
            <person name="Ravi A."/>
            <person name="Getino M."/>
            <person name="Pursley I."/>
            <person name="Horton D.L."/>
            <person name="Alikhan N.F."/>
            <person name="Baker D."/>
            <person name="Gharbi K."/>
            <person name="Hall N."/>
            <person name="Watson M."/>
            <person name="Adriaenssens E.M."/>
            <person name="Foster-Nyarko E."/>
            <person name="Jarju S."/>
            <person name="Secka A."/>
            <person name="Antonio M."/>
            <person name="Oren A."/>
            <person name="Chaudhuri R.R."/>
            <person name="La Ragione R."/>
            <person name="Hildebrand F."/>
            <person name="Pallen M.J."/>
        </authorList>
    </citation>
    <scope>NUCLEOTIDE SEQUENCE</scope>
    <source>
        <strain evidence="8">11167</strain>
    </source>
</reference>
<dbReference type="Gene3D" id="3.40.50.620">
    <property type="entry name" value="HUPs"/>
    <property type="match status" value="1"/>
</dbReference>
<dbReference type="GO" id="GO:0032267">
    <property type="term" value="F:tRNA(Ile)-lysidine synthase activity"/>
    <property type="evidence" value="ECO:0007669"/>
    <property type="project" value="UniProtKB-EC"/>
</dbReference>
<keyword evidence="6" id="KW-0963">Cytoplasm</keyword>
<dbReference type="InterPro" id="IPR014729">
    <property type="entry name" value="Rossmann-like_a/b/a_fold"/>
</dbReference>
<evidence type="ECO:0000313" key="9">
    <source>
        <dbReference type="Proteomes" id="UP000823633"/>
    </source>
</evidence>
<comment type="catalytic activity">
    <reaction evidence="5 6">
        <text>cytidine(34) in tRNA(Ile2) + L-lysine + ATP = lysidine(34) in tRNA(Ile2) + AMP + diphosphate + H(+)</text>
        <dbReference type="Rhea" id="RHEA:43744"/>
        <dbReference type="Rhea" id="RHEA-COMP:10625"/>
        <dbReference type="Rhea" id="RHEA-COMP:10670"/>
        <dbReference type="ChEBI" id="CHEBI:15378"/>
        <dbReference type="ChEBI" id="CHEBI:30616"/>
        <dbReference type="ChEBI" id="CHEBI:32551"/>
        <dbReference type="ChEBI" id="CHEBI:33019"/>
        <dbReference type="ChEBI" id="CHEBI:82748"/>
        <dbReference type="ChEBI" id="CHEBI:83665"/>
        <dbReference type="ChEBI" id="CHEBI:456215"/>
        <dbReference type="EC" id="6.3.4.19"/>
    </reaction>
</comment>
<dbReference type="InterPro" id="IPR011063">
    <property type="entry name" value="TilS/TtcA_N"/>
</dbReference>
<keyword evidence="1 6" id="KW-0436">Ligase</keyword>
<dbReference type="EMBL" id="JADIMU010000046">
    <property type="protein sequence ID" value="MBO8443558.1"/>
    <property type="molecule type" value="Genomic_DNA"/>
</dbReference>
<evidence type="ECO:0000256" key="3">
    <source>
        <dbReference type="ARBA" id="ARBA00022741"/>
    </source>
</evidence>
<evidence type="ECO:0000256" key="6">
    <source>
        <dbReference type="HAMAP-Rule" id="MF_01161"/>
    </source>
</evidence>
<dbReference type="CDD" id="cd01992">
    <property type="entry name" value="TilS_N"/>
    <property type="match status" value="1"/>
</dbReference>
<comment type="caution">
    <text evidence="8">The sequence shown here is derived from an EMBL/GenBank/DDBJ whole genome shotgun (WGS) entry which is preliminary data.</text>
</comment>
<dbReference type="InterPro" id="IPR012094">
    <property type="entry name" value="tRNA_Ile_lys_synt"/>
</dbReference>
<dbReference type="GO" id="GO:0005524">
    <property type="term" value="F:ATP binding"/>
    <property type="evidence" value="ECO:0007669"/>
    <property type="project" value="UniProtKB-UniRule"/>
</dbReference>
<sequence length="420" mass="46208">MEAIRAVAAFLDAHPELGKGRITVAFSGGYDSLCLLSCLKALGCDVVALYVDHRLRSPEELEEEARLNEANCRTLGVPLEVVHLADGQVEALCDELGCGLEAAARILRYKVLEDRGIVATAHNRDDQAESLMMRLTSGCTILSLSGIRAVRGRIVRPLLAVPRCDIVRHVDSLGLNASHDTTNDELFCMRNRMRHLVMDSLSEEVKDRLCRIAANMQAIEARLDDLEVVDHGLWCSASRSAYLALSPLARQKALFQIHSRFSTRRLSEGGRVAVDEAVEKGRGLEGADLILRQKAGMLSFFPPRLFFSCSFKEGVHLPYGLVMRRTGGEKALHFDPSRLEGTAILRLSEEGDRMLTKGRLVPISDLLSAWGCPYGLVLQDAVGVRAVFASPFGGRDRLADSLLEADWAPLPPWLPCHEST</sequence>
<dbReference type="Proteomes" id="UP000823633">
    <property type="component" value="Unassembled WGS sequence"/>
</dbReference>
<dbReference type="PANTHER" id="PTHR43033">
    <property type="entry name" value="TRNA(ILE)-LYSIDINE SYNTHASE-RELATED"/>
    <property type="match status" value="1"/>
</dbReference>
<dbReference type="InterPro" id="IPR012795">
    <property type="entry name" value="tRNA_Ile_lys_synt_N"/>
</dbReference>
<keyword evidence="3 6" id="KW-0547">Nucleotide-binding</keyword>
<evidence type="ECO:0000256" key="5">
    <source>
        <dbReference type="ARBA" id="ARBA00048539"/>
    </source>
</evidence>
<reference evidence="8" key="1">
    <citation type="submission" date="2020-10" db="EMBL/GenBank/DDBJ databases">
        <authorList>
            <person name="Gilroy R."/>
        </authorList>
    </citation>
    <scope>NUCLEOTIDE SEQUENCE</scope>
    <source>
        <strain evidence="8">11167</strain>
    </source>
</reference>
<protein>
    <recommendedName>
        <fullName evidence="6">tRNA(Ile)-lysidine synthase</fullName>
        <ecNumber evidence="6">6.3.4.19</ecNumber>
    </recommendedName>
    <alternativeName>
        <fullName evidence="6">tRNA(Ile)-2-lysyl-cytidine synthase</fullName>
    </alternativeName>
    <alternativeName>
        <fullName evidence="6">tRNA(Ile)-lysidine synthetase</fullName>
    </alternativeName>
</protein>
<name>A0A9D9EBC7_9SPIR</name>
<evidence type="ECO:0000256" key="4">
    <source>
        <dbReference type="ARBA" id="ARBA00022840"/>
    </source>
</evidence>
<feature type="binding site" evidence="6">
    <location>
        <begin position="27"/>
        <end position="32"/>
    </location>
    <ligand>
        <name>ATP</name>
        <dbReference type="ChEBI" id="CHEBI:30616"/>
    </ligand>
</feature>
<dbReference type="AlphaFoldDB" id="A0A9D9EBC7"/>
<dbReference type="NCBIfam" id="TIGR02432">
    <property type="entry name" value="lysidine_TilS_N"/>
    <property type="match status" value="1"/>
</dbReference>
<evidence type="ECO:0000313" key="8">
    <source>
        <dbReference type="EMBL" id="MBO8443558.1"/>
    </source>
</evidence>
<dbReference type="HAMAP" id="MF_01161">
    <property type="entry name" value="tRNA_Ile_lys_synt"/>
    <property type="match status" value="1"/>
</dbReference>
<feature type="domain" description="tRNA(Ile)-lysidine/2-thiocytidine synthase N-terminal" evidence="7">
    <location>
        <begin position="22"/>
        <end position="195"/>
    </location>
</feature>
<evidence type="ECO:0000259" key="7">
    <source>
        <dbReference type="Pfam" id="PF01171"/>
    </source>
</evidence>
<keyword evidence="4 6" id="KW-0067">ATP-binding</keyword>
<gene>
    <name evidence="6 8" type="primary">tilS</name>
    <name evidence="8" type="ORF">IAC42_07340</name>
</gene>
<dbReference type="Pfam" id="PF01171">
    <property type="entry name" value="ATP_bind_3"/>
    <property type="match status" value="1"/>
</dbReference>
<dbReference type="EC" id="6.3.4.19" evidence="6"/>
<comment type="function">
    <text evidence="6">Ligates lysine onto the cytidine present at position 34 of the AUA codon-specific tRNA(Ile) that contains the anticodon CAU, in an ATP-dependent manner. Cytidine is converted to lysidine, thus changing the amino acid specificity of the tRNA from methionine to isoleucine.</text>
</comment>
<organism evidence="8 9">
    <name type="scientific">Candidatus Aphodenecus pullistercoris</name>
    <dbReference type="NCBI Taxonomy" id="2840669"/>
    <lineage>
        <taxon>Bacteria</taxon>
        <taxon>Pseudomonadati</taxon>
        <taxon>Spirochaetota</taxon>
        <taxon>Spirochaetia</taxon>
        <taxon>Spirochaetales</taxon>
        <taxon>Candidatus Aphodenecus</taxon>
    </lineage>
</organism>
<dbReference type="SUPFAM" id="SSF52402">
    <property type="entry name" value="Adenine nucleotide alpha hydrolases-like"/>
    <property type="match status" value="1"/>
</dbReference>
<comment type="subcellular location">
    <subcellularLocation>
        <location evidence="6">Cytoplasm</location>
    </subcellularLocation>
</comment>
<accession>A0A9D9EBC7</accession>
<comment type="domain">
    <text evidence="6">The N-terminal region contains the highly conserved SGGXDS motif, predicted to be a P-loop motif involved in ATP binding.</text>
</comment>